<dbReference type="InterPro" id="IPR014719">
    <property type="entry name" value="Ribosomal_bL12_C/ClpS-like"/>
</dbReference>
<keyword evidence="1" id="KW-0687">Ribonucleoprotein</keyword>
<dbReference type="RefSeq" id="WP_164933098.1">
    <property type="nucleotide sequence ID" value="NZ_CP034669.1"/>
</dbReference>
<proteinExistence type="predicted"/>
<reference evidence="1 2" key="1">
    <citation type="submission" date="2018-12" db="EMBL/GenBank/DDBJ databases">
        <title>Complete Genome Sequence of the Corallopyronin A producing Myxobacterium Corallococcus coralloides B035.</title>
        <authorList>
            <person name="Bouhired S.M."/>
            <person name="Rupp O."/>
            <person name="Blom J."/>
            <person name="Schaeberle T.F."/>
            <person name="Kehraus S."/>
            <person name="Schiefer A."/>
            <person name="Pfarr K."/>
            <person name="Goesmann A."/>
            <person name="Hoerauf A."/>
            <person name="Koenig G.M."/>
        </authorList>
    </citation>
    <scope>NUCLEOTIDE SEQUENCE [LARGE SCALE GENOMIC DNA]</scope>
    <source>
        <strain evidence="1 2">B035</strain>
    </source>
</reference>
<gene>
    <name evidence="1" type="primary">rplL_1</name>
    <name evidence="1" type="ORF">EJ065_3334</name>
</gene>
<dbReference type="GO" id="GO:0005840">
    <property type="term" value="C:ribosome"/>
    <property type="evidence" value="ECO:0007669"/>
    <property type="project" value="UniProtKB-KW"/>
</dbReference>
<evidence type="ECO:0000313" key="1">
    <source>
        <dbReference type="EMBL" id="QAT84897.1"/>
    </source>
</evidence>
<keyword evidence="1" id="KW-0689">Ribosomal protein</keyword>
<dbReference type="Proteomes" id="UP000288758">
    <property type="component" value="Chromosome"/>
</dbReference>
<dbReference type="AlphaFoldDB" id="A0A410RSM8"/>
<protein>
    <submittedName>
        <fullName evidence="1">50S ribosomal protein L7/L12</fullName>
    </submittedName>
</protein>
<organism evidence="1 2">
    <name type="scientific">Corallococcus coralloides</name>
    <name type="common">Myxococcus coralloides</name>
    <dbReference type="NCBI Taxonomy" id="184914"/>
    <lineage>
        <taxon>Bacteria</taxon>
        <taxon>Pseudomonadati</taxon>
        <taxon>Myxococcota</taxon>
        <taxon>Myxococcia</taxon>
        <taxon>Myxococcales</taxon>
        <taxon>Cystobacterineae</taxon>
        <taxon>Myxococcaceae</taxon>
        <taxon>Corallococcus</taxon>
    </lineage>
</organism>
<evidence type="ECO:0000313" key="2">
    <source>
        <dbReference type="Proteomes" id="UP000288758"/>
    </source>
</evidence>
<sequence>MSSSFLVLLVIAVFMGALIGLWLRSSNGEQHSEPPIQLSPEEGQARLAELINSGQMINAIKLHRQLHGSGLKEAKDAVEAMRDGRAPMGLPERRALSDSDTNDAIERAVRDDNLIQAIKLYRDQHGVGLKEAKDAVEAMRADLLQRG</sequence>
<accession>A0A410RSM8</accession>
<dbReference type="EMBL" id="CP034669">
    <property type="protein sequence ID" value="QAT84897.1"/>
    <property type="molecule type" value="Genomic_DNA"/>
</dbReference>
<dbReference type="Gene3D" id="3.30.1390.10">
    <property type="match status" value="2"/>
</dbReference>
<name>A0A410RSM8_CORCK</name>